<name>A0A068WI62_ECHGR</name>
<dbReference type="EMBL" id="LK028577">
    <property type="protein sequence ID" value="CDS17281.1"/>
    <property type="molecule type" value="Genomic_DNA"/>
</dbReference>
<feature type="transmembrane region" description="Helical" evidence="9">
    <location>
        <begin position="1250"/>
        <end position="1271"/>
    </location>
</feature>
<feature type="domain" description="C2" evidence="10">
    <location>
        <begin position="646"/>
        <end position="766"/>
    </location>
</feature>
<dbReference type="SMART" id="SM00239">
    <property type="entry name" value="C2"/>
    <property type="match status" value="3"/>
</dbReference>
<feature type="region of interest" description="Disordered" evidence="8">
    <location>
        <begin position="1"/>
        <end position="99"/>
    </location>
</feature>
<keyword evidence="6 9" id="KW-1133">Transmembrane helix</keyword>
<keyword evidence="7 9" id="KW-0472">Membrane</keyword>
<comment type="subcellular location">
    <subcellularLocation>
        <location evidence="1">Membrane</location>
        <topology evidence="1">Multi-pass membrane protein</topology>
    </subcellularLocation>
</comment>
<evidence type="ECO:0000313" key="13">
    <source>
        <dbReference type="WBParaSite" id="EgrG_001002000"/>
    </source>
</evidence>
<dbReference type="GO" id="GO:0016020">
    <property type="term" value="C:membrane"/>
    <property type="evidence" value="ECO:0007669"/>
    <property type="project" value="UniProtKB-SubCell"/>
</dbReference>
<organism evidence="11">
    <name type="scientific">Echinococcus granulosus</name>
    <name type="common">Hydatid tapeworm</name>
    <dbReference type="NCBI Taxonomy" id="6210"/>
    <lineage>
        <taxon>Eukaryota</taxon>
        <taxon>Metazoa</taxon>
        <taxon>Spiralia</taxon>
        <taxon>Lophotrochozoa</taxon>
        <taxon>Platyhelminthes</taxon>
        <taxon>Cestoda</taxon>
        <taxon>Eucestoda</taxon>
        <taxon>Cyclophyllidea</taxon>
        <taxon>Taeniidae</taxon>
        <taxon>Echinococcus</taxon>
        <taxon>Echinococcus granulosus group</taxon>
    </lineage>
</organism>
<evidence type="ECO:0000259" key="10">
    <source>
        <dbReference type="PROSITE" id="PS50004"/>
    </source>
</evidence>
<dbReference type="InterPro" id="IPR000008">
    <property type="entry name" value="C2_dom"/>
</dbReference>
<gene>
    <name evidence="11" type="ORF">EgrG_001002000</name>
</gene>
<keyword evidence="5" id="KW-0106">Calcium</keyword>
<reference evidence="11 12" key="1">
    <citation type="journal article" date="2013" name="Nature">
        <title>The genomes of four tapeworm species reveal adaptations to parasitism.</title>
        <authorList>
            <person name="Tsai I.J."/>
            <person name="Zarowiecki M."/>
            <person name="Holroyd N."/>
            <person name="Garciarrubio A."/>
            <person name="Sanchez-Flores A."/>
            <person name="Brooks K.L."/>
            <person name="Tracey A."/>
            <person name="Bobes R.J."/>
            <person name="Fragoso G."/>
            <person name="Sciutto E."/>
            <person name="Aslett M."/>
            <person name="Beasley H."/>
            <person name="Bennett H.M."/>
            <person name="Cai J."/>
            <person name="Camicia F."/>
            <person name="Clark R."/>
            <person name="Cucher M."/>
            <person name="De Silva N."/>
            <person name="Day T.A."/>
            <person name="Deplazes P."/>
            <person name="Estrada K."/>
            <person name="Fernandez C."/>
            <person name="Holland P.W."/>
            <person name="Hou J."/>
            <person name="Hu S."/>
            <person name="Huckvale T."/>
            <person name="Hung S.S."/>
            <person name="Kamenetzky L."/>
            <person name="Keane J.A."/>
            <person name="Kiss F."/>
            <person name="Koziol U."/>
            <person name="Lambert O."/>
            <person name="Liu K."/>
            <person name="Luo X."/>
            <person name="Luo Y."/>
            <person name="Macchiaroli N."/>
            <person name="Nichol S."/>
            <person name="Paps J."/>
            <person name="Parkinson J."/>
            <person name="Pouchkina-Stantcheva N."/>
            <person name="Riddiford N."/>
            <person name="Rosenzvit M."/>
            <person name="Salinas G."/>
            <person name="Wasmuth J.D."/>
            <person name="Zamanian M."/>
            <person name="Zheng Y."/>
            <person name="Cai X."/>
            <person name="Soberon X."/>
            <person name="Olson P.D."/>
            <person name="Laclette J.P."/>
            <person name="Brehm K."/>
            <person name="Berriman M."/>
            <person name="Garciarrubio A."/>
            <person name="Bobes R.J."/>
            <person name="Fragoso G."/>
            <person name="Sanchez-Flores A."/>
            <person name="Estrada K."/>
            <person name="Cevallos M.A."/>
            <person name="Morett E."/>
            <person name="Gonzalez V."/>
            <person name="Portillo T."/>
            <person name="Ochoa-Leyva A."/>
            <person name="Jose M.V."/>
            <person name="Sciutto E."/>
            <person name="Landa A."/>
            <person name="Jimenez L."/>
            <person name="Valdes V."/>
            <person name="Carrero J.C."/>
            <person name="Larralde C."/>
            <person name="Morales-Montor J."/>
            <person name="Limon-Lason J."/>
            <person name="Soberon X."/>
            <person name="Laclette J.P."/>
        </authorList>
    </citation>
    <scope>NUCLEOTIDE SEQUENCE [LARGE SCALE GENOMIC DNA]</scope>
</reference>
<protein>
    <submittedName>
        <fullName evidence="11 13">Multiple C2 and transmembrane domain containing protein</fullName>
    </submittedName>
</protein>
<evidence type="ECO:0000256" key="8">
    <source>
        <dbReference type="SAM" id="MobiDB-lite"/>
    </source>
</evidence>
<dbReference type="WBParaSite" id="EgrG_001002000">
    <property type="protein sequence ID" value="EgrG_001002000"/>
    <property type="gene ID" value="EgrG_001002000"/>
</dbReference>
<dbReference type="InterPro" id="IPR013583">
    <property type="entry name" value="MCTP_C"/>
</dbReference>
<evidence type="ECO:0000256" key="5">
    <source>
        <dbReference type="ARBA" id="ARBA00022837"/>
    </source>
</evidence>
<dbReference type="SUPFAM" id="SSF49562">
    <property type="entry name" value="C2 domain (Calcium/lipid-binding domain, CaLB)"/>
    <property type="match status" value="3"/>
</dbReference>
<feature type="region of interest" description="Disordered" evidence="8">
    <location>
        <begin position="218"/>
        <end position="251"/>
    </location>
</feature>
<dbReference type="PANTHER" id="PTHR45911">
    <property type="entry name" value="C2 DOMAIN-CONTAINING PROTEIN"/>
    <property type="match status" value="1"/>
</dbReference>
<dbReference type="Pfam" id="PF00168">
    <property type="entry name" value="C2"/>
    <property type="match status" value="3"/>
</dbReference>
<proteinExistence type="predicted"/>
<feature type="region of interest" description="Disordered" evidence="8">
    <location>
        <begin position="789"/>
        <end position="808"/>
    </location>
</feature>
<reference evidence="11" key="2">
    <citation type="submission" date="2014-06" db="EMBL/GenBank/DDBJ databases">
        <authorList>
            <person name="Aslett M."/>
        </authorList>
    </citation>
    <scope>NUCLEOTIDE SEQUENCE</scope>
</reference>
<dbReference type="OrthoDB" id="5973539at2759"/>
<dbReference type="Gene3D" id="2.60.40.150">
    <property type="entry name" value="C2 domain"/>
    <property type="match status" value="3"/>
</dbReference>
<evidence type="ECO:0000256" key="9">
    <source>
        <dbReference type="SAM" id="Phobius"/>
    </source>
</evidence>
<feature type="region of interest" description="Disordered" evidence="8">
    <location>
        <begin position="134"/>
        <end position="155"/>
    </location>
</feature>
<evidence type="ECO:0000313" key="11">
    <source>
        <dbReference type="EMBL" id="CDS17281.1"/>
    </source>
</evidence>
<feature type="compositionally biased region" description="Polar residues" evidence="8">
    <location>
        <begin position="10"/>
        <end position="22"/>
    </location>
</feature>
<keyword evidence="3" id="KW-0479">Metal-binding</keyword>
<dbReference type="PANTHER" id="PTHR45911:SF4">
    <property type="entry name" value="MULTIPLE C2 AND TRANSMEMBRANE DOMAIN-CONTAINING PROTEIN"/>
    <property type="match status" value="1"/>
</dbReference>
<reference evidence="13" key="3">
    <citation type="submission" date="2020-10" db="UniProtKB">
        <authorList>
            <consortium name="WormBaseParasite"/>
        </authorList>
    </citation>
    <scope>IDENTIFICATION</scope>
</reference>
<evidence type="ECO:0000256" key="3">
    <source>
        <dbReference type="ARBA" id="ARBA00022723"/>
    </source>
</evidence>
<dbReference type="PROSITE" id="PS50004">
    <property type="entry name" value="C2"/>
    <property type="match status" value="3"/>
</dbReference>
<feature type="compositionally biased region" description="Low complexity" evidence="8">
    <location>
        <begin position="226"/>
        <end position="236"/>
    </location>
</feature>
<accession>A0A068WI62</accession>
<evidence type="ECO:0000256" key="6">
    <source>
        <dbReference type="ARBA" id="ARBA00022989"/>
    </source>
</evidence>
<keyword evidence="2 9" id="KW-0812">Transmembrane</keyword>
<dbReference type="GO" id="GO:0005509">
    <property type="term" value="F:calcium ion binding"/>
    <property type="evidence" value="ECO:0007669"/>
    <property type="project" value="TreeGrafter"/>
</dbReference>
<dbReference type="Pfam" id="PF08372">
    <property type="entry name" value="PRT_C"/>
    <property type="match status" value="1"/>
</dbReference>
<evidence type="ECO:0000256" key="4">
    <source>
        <dbReference type="ARBA" id="ARBA00022737"/>
    </source>
</evidence>
<dbReference type="InterPro" id="IPR035892">
    <property type="entry name" value="C2_domain_sf"/>
</dbReference>
<evidence type="ECO:0000256" key="1">
    <source>
        <dbReference type="ARBA" id="ARBA00004141"/>
    </source>
</evidence>
<feature type="transmembrane region" description="Helical" evidence="9">
    <location>
        <begin position="1058"/>
        <end position="1081"/>
    </location>
</feature>
<keyword evidence="4" id="KW-0677">Repeat</keyword>
<evidence type="ECO:0000256" key="7">
    <source>
        <dbReference type="ARBA" id="ARBA00023136"/>
    </source>
</evidence>
<dbReference type="Proteomes" id="UP000492820">
    <property type="component" value="Unassembled WGS sequence"/>
</dbReference>
<evidence type="ECO:0000313" key="12">
    <source>
        <dbReference type="Proteomes" id="UP000492820"/>
    </source>
</evidence>
<feature type="domain" description="C2" evidence="10">
    <location>
        <begin position="848"/>
        <end position="962"/>
    </location>
</feature>
<feature type="domain" description="C2" evidence="10">
    <location>
        <begin position="258"/>
        <end position="377"/>
    </location>
</feature>
<evidence type="ECO:0000256" key="2">
    <source>
        <dbReference type="ARBA" id="ARBA00022692"/>
    </source>
</evidence>
<feature type="compositionally biased region" description="Pro residues" evidence="8">
    <location>
        <begin position="27"/>
        <end position="43"/>
    </location>
</feature>
<feature type="compositionally biased region" description="Polar residues" evidence="8">
    <location>
        <begin position="55"/>
        <end position="66"/>
    </location>
</feature>
<sequence length="1335" mass="150274">MSDIDEMDFTESQQQDSNSFRYSTEPPGTPPSVPKSPTMPPPQENLERKHRRSVSEQLFTVPSLHNITARGYIRSRHRKRNTADRNGDEDGERDTDVGSLGVRYGGGSLIGYNTGWDYGDHSVPGAYLSDFSPFERSGENSNHHHSSTGRSLGGTHFKQALKRTVKKALNSPRADAECIAESSLNGSPIMVHDSRHHYKKLSGERKLYQRRSSFCDDQLGRRTRSDSGSNSRSSDSIAVDSDGQVVDSQRKQSRIRHSLADLFSRVKRSIPGSPLGGDAKQIRWDCTLALRSAKLKEKVNCCVHVLYMDKFVVKSSFSGETSTPRWNETFTFPINNLDGTLELQVIEKHTVRSDKLIGRAYIALRRDENVCSHEAMIKYFSIRKGSSQTLGTLRVDTSIEPSLLTSLDGYSLFGTAEDSEPLDESASATTASSSHRKPFLRKKLARKLASHIHHHRFHRSKSRQPKQSSIETFYEPSIRNDSTFYFSPYEVTRRYLENEASVSSPNITWRPFFDWPGHRCLEPPMMAIQRRYPARFWELRIPKLPWPIEFLLPMTRLAFPTANLVDTLDVGDTVKVTKIVESGVINLYLVGARGLRSMPQVEMTPGCGMDEKGSGGGGSGVGGGSVMGGSVAVGTPVAGGEGQGMQVGASGSNVIAASPETRAASIVALHWAAKSFTLPPSPQVEFSYGNEKKSSSVVKNNSNPDFLEEFEFQLTNGSPGYIRVTVYDRETQPGSGGIPRSSILGEIVIDLTDMPLELTQKMELQLLKNSNEARILMFVTITGLSTAARSPLQTRDQSSSDLNSASPLATSRSVLSLSNYDQGSETRESPGEREEKSIYPNLPINYLQIVAEHFSAKNSFKNLQDIGWMRLKICSAMGLGGKSTNARSEIFCTVDVVNTHLRTQNVIKRKNPTWNRCFVIPLSDIHGIMKLTVIEVEKSKAEVIGGLAIHPLRVDNEGSKWYALKTPDLRSPTKGSILLEINVRFNQFKSALKSFSPMEVRYRSFAKNQKEIHRHELRLLQQRFEHVKPLLDLLRWCGRVLDDWWLWKNPIHSIFGLIGYQLVIYYFQPYFIPLYMIMVLLKNRIYNCEDVDTIIHGLKHNKNAAQLASPQEHEIYKHQYEILEQYMSQGSSYPSRTWGRSQGDEGNDLDLFDYSALGNESDPNKAYLGGMQNNDEVEALTLYSLALPELPNEQVREDEEKVTVSTKAEGKKTMRTRYTGIKETITRIFDIVEKTASFYERVEGLFNWRIPWVSSLAVIVLLIITVILYFIPVKYLFMVWGLNKFTKAILRPNALRNNEIMDFLSRVPNLIEAIELTEYRPDAFTLTPKGKTHKS</sequence>